<dbReference type="EMBL" id="AZCV01000004">
    <property type="protein sequence ID" value="KRK37603.1"/>
    <property type="molecule type" value="Genomic_DNA"/>
</dbReference>
<evidence type="ECO:0000259" key="5">
    <source>
        <dbReference type="PROSITE" id="PS50893"/>
    </source>
</evidence>
<keyword evidence="7" id="KW-1185">Reference proteome</keyword>
<comment type="similarity">
    <text evidence="1">Belongs to the ABC transporter superfamily.</text>
</comment>
<name>A0A0R1GZR9_9LACO</name>
<evidence type="ECO:0000256" key="4">
    <source>
        <dbReference type="ARBA" id="ARBA00022840"/>
    </source>
</evidence>
<evidence type="ECO:0000256" key="2">
    <source>
        <dbReference type="ARBA" id="ARBA00022448"/>
    </source>
</evidence>
<dbReference type="InterPro" id="IPR027417">
    <property type="entry name" value="P-loop_NTPase"/>
</dbReference>
<dbReference type="PANTHER" id="PTHR43335">
    <property type="entry name" value="ABC TRANSPORTER, ATP-BINDING PROTEIN"/>
    <property type="match status" value="1"/>
</dbReference>
<gene>
    <name evidence="6" type="ORF">FC62_GL001216</name>
</gene>
<reference evidence="6 7" key="1">
    <citation type="journal article" date="2015" name="Genome Announc.">
        <title>Expanding the biotechnology potential of lactobacilli through comparative genomics of 213 strains and associated genera.</title>
        <authorList>
            <person name="Sun Z."/>
            <person name="Harris H.M."/>
            <person name="McCann A."/>
            <person name="Guo C."/>
            <person name="Argimon S."/>
            <person name="Zhang W."/>
            <person name="Yang X."/>
            <person name="Jeffery I.B."/>
            <person name="Cooney J.C."/>
            <person name="Kagawa T.F."/>
            <person name="Liu W."/>
            <person name="Song Y."/>
            <person name="Salvetti E."/>
            <person name="Wrobel A."/>
            <person name="Rasinkangas P."/>
            <person name="Parkhill J."/>
            <person name="Rea M.C."/>
            <person name="O'Sullivan O."/>
            <person name="Ritari J."/>
            <person name="Douillard F.P."/>
            <person name="Paul Ross R."/>
            <person name="Yang R."/>
            <person name="Briner A.E."/>
            <person name="Felis G.E."/>
            <person name="de Vos W.M."/>
            <person name="Barrangou R."/>
            <person name="Klaenhammer T.R."/>
            <person name="Caufield P.W."/>
            <person name="Cui Y."/>
            <person name="Zhang H."/>
            <person name="O'Toole P.W."/>
        </authorList>
    </citation>
    <scope>NUCLEOTIDE SEQUENCE [LARGE SCALE GENOMIC DNA]</scope>
    <source>
        <strain evidence="6 7">DSM 20534</strain>
    </source>
</reference>
<dbReference type="InterPro" id="IPR003593">
    <property type="entry name" value="AAA+_ATPase"/>
</dbReference>
<dbReference type="AlphaFoldDB" id="A0A0R1GZR9"/>
<keyword evidence="2" id="KW-0813">Transport</keyword>
<dbReference type="Pfam" id="PF00005">
    <property type="entry name" value="ABC_tran"/>
    <property type="match status" value="1"/>
</dbReference>
<dbReference type="PANTHER" id="PTHR43335:SF4">
    <property type="entry name" value="ABC TRANSPORTER, ATP-BINDING PROTEIN"/>
    <property type="match status" value="1"/>
</dbReference>
<dbReference type="GO" id="GO:0016887">
    <property type="term" value="F:ATP hydrolysis activity"/>
    <property type="evidence" value="ECO:0007669"/>
    <property type="project" value="InterPro"/>
</dbReference>
<comment type="caution">
    <text evidence="6">The sequence shown here is derived from an EMBL/GenBank/DDBJ whole genome shotgun (WGS) entry which is preliminary data.</text>
</comment>
<dbReference type="SUPFAM" id="SSF52540">
    <property type="entry name" value="P-loop containing nucleoside triphosphate hydrolases"/>
    <property type="match status" value="1"/>
</dbReference>
<evidence type="ECO:0000256" key="1">
    <source>
        <dbReference type="ARBA" id="ARBA00005417"/>
    </source>
</evidence>
<keyword evidence="3" id="KW-0547">Nucleotide-binding</keyword>
<sequence>MNESGYAVEVKHLDKVIKHRQILSDVSFTLKPGRILGLLGPNGAGKTTTMRIMVQLMKATSGEISIVGHDVQKDFVGAMTEVGTLIESPDFYNYMSGFKNLRLLADVSRKSISNDEITAVLERVGLLSVARDKVGSYSLGMRQRLGLAQAILHKPSVLILDEPMNGLDPQGAREIRDLLREFKNEDFSVIISSHLLSDIQQLADDIVLMKGGKVAYDGTLQELLAKTHHDIVLTVEDATAAAGVFTAENIAYKQNGMTFTVAVQENAENERLALARLLNRAQVLVTDIHVEGDNLEESFLTFMGTEDRK</sequence>
<dbReference type="PROSITE" id="PS00211">
    <property type="entry name" value="ABC_TRANSPORTER_1"/>
    <property type="match status" value="1"/>
</dbReference>
<dbReference type="PATRIC" id="fig|1423722.3.peg.1240"/>
<dbReference type="RefSeq" id="WP_056945745.1">
    <property type="nucleotide sequence ID" value="NZ_AZCV01000004.1"/>
</dbReference>
<evidence type="ECO:0000313" key="6">
    <source>
        <dbReference type="EMBL" id="KRK37603.1"/>
    </source>
</evidence>
<dbReference type="Gene3D" id="3.40.50.300">
    <property type="entry name" value="P-loop containing nucleotide triphosphate hydrolases"/>
    <property type="match status" value="1"/>
</dbReference>
<dbReference type="GO" id="GO:0005524">
    <property type="term" value="F:ATP binding"/>
    <property type="evidence" value="ECO:0007669"/>
    <property type="project" value="UniProtKB-KW"/>
</dbReference>
<dbReference type="SMART" id="SM00382">
    <property type="entry name" value="AAA"/>
    <property type="match status" value="1"/>
</dbReference>
<organism evidence="6 7">
    <name type="scientific">Amylolactobacillus amylotrophicus DSM 20534</name>
    <dbReference type="NCBI Taxonomy" id="1423722"/>
    <lineage>
        <taxon>Bacteria</taxon>
        <taxon>Bacillati</taxon>
        <taxon>Bacillota</taxon>
        <taxon>Bacilli</taxon>
        <taxon>Lactobacillales</taxon>
        <taxon>Lactobacillaceae</taxon>
        <taxon>Amylolactobacillus</taxon>
    </lineage>
</organism>
<protein>
    <submittedName>
        <fullName evidence="6">Lantibiotic transport ATP-binding protein srtF</fullName>
    </submittedName>
</protein>
<feature type="domain" description="ABC transporter" evidence="5">
    <location>
        <begin position="8"/>
        <end position="236"/>
    </location>
</feature>
<dbReference type="InterPro" id="IPR003439">
    <property type="entry name" value="ABC_transporter-like_ATP-bd"/>
</dbReference>
<dbReference type="PROSITE" id="PS50893">
    <property type="entry name" value="ABC_TRANSPORTER_2"/>
    <property type="match status" value="1"/>
</dbReference>
<evidence type="ECO:0000256" key="3">
    <source>
        <dbReference type="ARBA" id="ARBA00022741"/>
    </source>
</evidence>
<keyword evidence="4 6" id="KW-0067">ATP-binding</keyword>
<accession>A0A0R1GZR9</accession>
<proteinExistence type="inferred from homology"/>
<evidence type="ECO:0000313" key="7">
    <source>
        <dbReference type="Proteomes" id="UP000050909"/>
    </source>
</evidence>
<dbReference type="InterPro" id="IPR017871">
    <property type="entry name" value="ABC_transporter-like_CS"/>
</dbReference>
<dbReference type="Proteomes" id="UP000050909">
    <property type="component" value="Unassembled WGS sequence"/>
</dbReference>